<organism evidence="1 2">
    <name type="scientific">Operophtera brumata</name>
    <name type="common">Winter moth</name>
    <name type="synonym">Phalaena brumata</name>
    <dbReference type="NCBI Taxonomy" id="104452"/>
    <lineage>
        <taxon>Eukaryota</taxon>
        <taxon>Metazoa</taxon>
        <taxon>Ecdysozoa</taxon>
        <taxon>Arthropoda</taxon>
        <taxon>Hexapoda</taxon>
        <taxon>Insecta</taxon>
        <taxon>Pterygota</taxon>
        <taxon>Neoptera</taxon>
        <taxon>Endopterygota</taxon>
        <taxon>Lepidoptera</taxon>
        <taxon>Glossata</taxon>
        <taxon>Ditrysia</taxon>
        <taxon>Geometroidea</taxon>
        <taxon>Geometridae</taxon>
        <taxon>Larentiinae</taxon>
        <taxon>Operophtera</taxon>
    </lineage>
</organism>
<comment type="caution">
    <text evidence="1">The sequence shown here is derived from an EMBL/GenBank/DDBJ whole genome shotgun (WGS) entry which is preliminary data.</text>
</comment>
<dbReference type="Proteomes" id="UP000037510">
    <property type="component" value="Unassembled WGS sequence"/>
</dbReference>
<sequence>MQGPYSRLLPLSIPDHMLGLCLSCKGVTVSVKMGPIIEVGHDIKQFDGFFSGNALLTFGFDGNVLLRQPDAPEHYDLKLCVSHRYEHGVLAAVIDAACSCVAHLAGNHTCALAALRQEGAQRARPPLDTALLAESGNTITIMHTDDSTYS</sequence>
<evidence type="ECO:0000313" key="2">
    <source>
        <dbReference type="Proteomes" id="UP000037510"/>
    </source>
</evidence>
<dbReference type="EMBL" id="JTDY01000282">
    <property type="protein sequence ID" value="KOB77921.1"/>
    <property type="molecule type" value="Genomic_DNA"/>
</dbReference>
<name>A0A0L7LRT3_OPEBR</name>
<accession>A0A0L7LRT3</accession>
<reference evidence="1 2" key="1">
    <citation type="journal article" date="2015" name="Genome Biol. Evol.">
        <title>The genome of winter moth (Operophtera brumata) provides a genomic perspective on sexual dimorphism and phenology.</title>
        <authorList>
            <person name="Derks M.F."/>
            <person name="Smit S."/>
            <person name="Salis L."/>
            <person name="Schijlen E."/>
            <person name="Bossers A."/>
            <person name="Mateman C."/>
            <person name="Pijl A.S."/>
            <person name="de Ridder D."/>
            <person name="Groenen M.A."/>
            <person name="Visser M.E."/>
            <person name="Megens H.J."/>
        </authorList>
    </citation>
    <scope>NUCLEOTIDE SEQUENCE [LARGE SCALE GENOMIC DNA]</scope>
    <source>
        <strain evidence="1">WM2013NL</strain>
        <tissue evidence="1">Head and thorax</tissue>
    </source>
</reference>
<dbReference type="AlphaFoldDB" id="A0A0L7LRT3"/>
<evidence type="ECO:0000313" key="1">
    <source>
        <dbReference type="EMBL" id="KOB77921.1"/>
    </source>
</evidence>
<gene>
    <name evidence="1" type="ORF">OBRU01_02930</name>
</gene>
<keyword evidence="2" id="KW-1185">Reference proteome</keyword>
<protein>
    <submittedName>
        <fullName evidence="1">LacI-type transcriptional regulator</fullName>
    </submittedName>
</protein>
<proteinExistence type="predicted"/>